<dbReference type="GO" id="GO:0000976">
    <property type="term" value="F:transcription cis-regulatory region binding"/>
    <property type="evidence" value="ECO:0007669"/>
    <property type="project" value="TreeGrafter"/>
</dbReference>
<dbReference type="PANTHER" id="PTHR48111:SF73">
    <property type="entry name" value="ALKALINE PHOSPHATASE SYNTHESIS TRANSCRIPTIONAL REGULATORY PROTEIN PHOP"/>
    <property type="match status" value="1"/>
</dbReference>
<dbReference type="PANTHER" id="PTHR48111">
    <property type="entry name" value="REGULATOR OF RPOS"/>
    <property type="match status" value="1"/>
</dbReference>
<comment type="function">
    <text evidence="5">May play the central regulatory role in sporulation. It may be an element of the effector pathway responsible for the activation of sporulation genes in response to nutritional stress. Spo0A may act in concert with spo0H (a sigma factor) to control the expression of some genes that are critical to the sporulation process.</text>
</comment>
<dbReference type="PROSITE" id="PS51755">
    <property type="entry name" value="OMPR_PHOB"/>
    <property type="match status" value="1"/>
</dbReference>
<dbReference type="SMART" id="SM00448">
    <property type="entry name" value="REC"/>
    <property type="match status" value="1"/>
</dbReference>
<protein>
    <recommendedName>
        <fullName evidence="1">Stage 0 sporulation protein A homolog</fullName>
    </recommendedName>
</protein>
<dbReference type="InterPro" id="IPR011006">
    <property type="entry name" value="CheY-like_superfamily"/>
</dbReference>
<feature type="modified residue" description="4-aspartylphosphate" evidence="6">
    <location>
        <position position="57"/>
    </location>
</feature>
<dbReference type="InterPro" id="IPR001867">
    <property type="entry name" value="OmpR/PhoB-type_DNA-bd"/>
</dbReference>
<dbReference type="Gene3D" id="1.10.10.10">
    <property type="entry name" value="Winged helix-like DNA-binding domain superfamily/Winged helix DNA-binding domain"/>
    <property type="match status" value="1"/>
</dbReference>
<evidence type="ECO:0000313" key="10">
    <source>
        <dbReference type="EMBL" id="CUP29419.1"/>
    </source>
</evidence>
<keyword evidence="2" id="KW-0805">Transcription regulation</keyword>
<feature type="domain" description="OmpR/PhoB-type" evidence="9">
    <location>
        <begin position="128"/>
        <end position="226"/>
    </location>
</feature>
<name>A0A174M6N4_9FIRM</name>
<keyword evidence="6" id="KW-0597">Phosphoprotein</keyword>
<evidence type="ECO:0000256" key="5">
    <source>
        <dbReference type="ARBA" id="ARBA00024867"/>
    </source>
</evidence>
<gene>
    <name evidence="10" type="primary">cseB</name>
    <name evidence="10" type="ORF">ERS852526_00850</name>
</gene>
<dbReference type="InterPro" id="IPR001789">
    <property type="entry name" value="Sig_transdc_resp-reg_receiver"/>
</dbReference>
<dbReference type="EMBL" id="CZAY01000005">
    <property type="protein sequence ID" value="CUP29419.1"/>
    <property type="molecule type" value="Genomic_DNA"/>
</dbReference>
<dbReference type="CDD" id="cd17574">
    <property type="entry name" value="REC_OmpR"/>
    <property type="match status" value="1"/>
</dbReference>
<evidence type="ECO:0000259" key="8">
    <source>
        <dbReference type="PROSITE" id="PS50110"/>
    </source>
</evidence>
<sequence>MCFAVMANIFLLEDDKILSKGISIALEKDKHTVTAVYGYMEALKKYQKQRYDLFLLDINLPDGSGMELCKKIRETSDIPILFLTANDTEQDMLEGFGVGCDDYIPKPFSIEVLRKKVQAVLKRTGGGKSRIRYRDLEVDTDKCLVMLNGEEVRLTSTEYKLLCYLIENKGRIVTKAMLLEQLWDIDGNFVDENTVRVNIKRLRQKLNDDKQEYIVTVFGMGYTFGE</sequence>
<dbReference type="OrthoDB" id="9803564at2"/>
<keyword evidence="4" id="KW-0804">Transcription</keyword>
<dbReference type="GO" id="GO:0005829">
    <property type="term" value="C:cytosol"/>
    <property type="evidence" value="ECO:0007669"/>
    <property type="project" value="TreeGrafter"/>
</dbReference>
<keyword evidence="3 7" id="KW-0238">DNA-binding</keyword>
<dbReference type="CDD" id="cd00383">
    <property type="entry name" value="trans_reg_C"/>
    <property type="match status" value="1"/>
</dbReference>
<evidence type="ECO:0000256" key="3">
    <source>
        <dbReference type="ARBA" id="ARBA00023125"/>
    </source>
</evidence>
<dbReference type="Pfam" id="PF00072">
    <property type="entry name" value="Response_reg"/>
    <property type="match status" value="1"/>
</dbReference>
<evidence type="ECO:0000256" key="1">
    <source>
        <dbReference type="ARBA" id="ARBA00018672"/>
    </source>
</evidence>
<dbReference type="GO" id="GO:0000156">
    <property type="term" value="F:phosphorelay response regulator activity"/>
    <property type="evidence" value="ECO:0007669"/>
    <property type="project" value="TreeGrafter"/>
</dbReference>
<dbReference type="Pfam" id="PF00486">
    <property type="entry name" value="Trans_reg_C"/>
    <property type="match status" value="1"/>
</dbReference>
<organism evidence="10 11">
    <name type="scientific">Dorea longicatena</name>
    <dbReference type="NCBI Taxonomy" id="88431"/>
    <lineage>
        <taxon>Bacteria</taxon>
        <taxon>Bacillati</taxon>
        <taxon>Bacillota</taxon>
        <taxon>Clostridia</taxon>
        <taxon>Lachnospirales</taxon>
        <taxon>Lachnospiraceae</taxon>
        <taxon>Dorea</taxon>
    </lineage>
</organism>
<dbReference type="SMART" id="SM00862">
    <property type="entry name" value="Trans_reg_C"/>
    <property type="match status" value="1"/>
</dbReference>
<dbReference type="Gene3D" id="3.40.50.2300">
    <property type="match status" value="1"/>
</dbReference>
<dbReference type="GO" id="GO:0032993">
    <property type="term" value="C:protein-DNA complex"/>
    <property type="evidence" value="ECO:0007669"/>
    <property type="project" value="TreeGrafter"/>
</dbReference>
<evidence type="ECO:0000313" key="11">
    <source>
        <dbReference type="Proteomes" id="UP000095485"/>
    </source>
</evidence>
<reference evidence="10 11" key="1">
    <citation type="submission" date="2015-09" db="EMBL/GenBank/DDBJ databases">
        <authorList>
            <consortium name="Pathogen Informatics"/>
        </authorList>
    </citation>
    <scope>NUCLEOTIDE SEQUENCE [LARGE SCALE GENOMIC DNA]</scope>
    <source>
        <strain evidence="10 11">2789STDY5834914</strain>
    </source>
</reference>
<dbReference type="InterPro" id="IPR039420">
    <property type="entry name" value="WalR-like"/>
</dbReference>
<evidence type="ECO:0000256" key="4">
    <source>
        <dbReference type="ARBA" id="ARBA00023163"/>
    </source>
</evidence>
<dbReference type="SUPFAM" id="SSF52172">
    <property type="entry name" value="CheY-like"/>
    <property type="match status" value="1"/>
</dbReference>
<feature type="DNA-binding region" description="OmpR/PhoB-type" evidence="7">
    <location>
        <begin position="128"/>
        <end position="226"/>
    </location>
</feature>
<dbReference type="GO" id="GO:0006355">
    <property type="term" value="P:regulation of DNA-templated transcription"/>
    <property type="evidence" value="ECO:0007669"/>
    <property type="project" value="InterPro"/>
</dbReference>
<dbReference type="Proteomes" id="UP000095485">
    <property type="component" value="Unassembled WGS sequence"/>
</dbReference>
<dbReference type="PROSITE" id="PS50110">
    <property type="entry name" value="RESPONSE_REGULATORY"/>
    <property type="match status" value="1"/>
</dbReference>
<evidence type="ECO:0000256" key="6">
    <source>
        <dbReference type="PROSITE-ProRule" id="PRU00169"/>
    </source>
</evidence>
<proteinExistence type="predicted"/>
<evidence type="ECO:0000256" key="2">
    <source>
        <dbReference type="ARBA" id="ARBA00023015"/>
    </source>
</evidence>
<feature type="domain" description="Response regulatory" evidence="8">
    <location>
        <begin position="8"/>
        <end position="121"/>
    </location>
</feature>
<evidence type="ECO:0000259" key="9">
    <source>
        <dbReference type="PROSITE" id="PS51755"/>
    </source>
</evidence>
<accession>A0A174M6N4</accession>
<dbReference type="InterPro" id="IPR036388">
    <property type="entry name" value="WH-like_DNA-bd_sf"/>
</dbReference>
<dbReference type="AlphaFoldDB" id="A0A174M6N4"/>
<evidence type="ECO:0000256" key="7">
    <source>
        <dbReference type="PROSITE-ProRule" id="PRU01091"/>
    </source>
</evidence>